<gene>
    <name evidence="2" type="ORF">AAFF_G00343370</name>
</gene>
<dbReference type="AlphaFoldDB" id="A0AAD7SL10"/>
<feature type="compositionally biased region" description="Polar residues" evidence="1">
    <location>
        <begin position="1"/>
        <end position="12"/>
    </location>
</feature>
<comment type="caution">
    <text evidence="2">The sequence shown here is derived from an EMBL/GenBank/DDBJ whole genome shotgun (WGS) entry which is preliminary data.</text>
</comment>
<dbReference type="EMBL" id="JAINUG010000055">
    <property type="protein sequence ID" value="KAJ8403987.1"/>
    <property type="molecule type" value="Genomic_DNA"/>
</dbReference>
<protein>
    <submittedName>
        <fullName evidence="2">Uncharacterized protein</fullName>
    </submittedName>
</protein>
<evidence type="ECO:0000313" key="3">
    <source>
        <dbReference type="Proteomes" id="UP001221898"/>
    </source>
</evidence>
<organism evidence="2 3">
    <name type="scientific">Aldrovandia affinis</name>
    <dbReference type="NCBI Taxonomy" id="143900"/>
    <lineage>
        <taxon>Eukaryota</taxon>
        <taxon>Metazoa</taxon>
        <taxon>Chordata</taxon>
        <taxon>Craniata</taxon>
        <taxon>Vertebrata</taxon>
        <taxon>Euteleostomi</taxon>
        <taxon>Actinopterygii</taxon>
        <taxon>Neopterygii</taxon>
        <taxon>Teleostei</taxon>
        <taxon>Notacanthiformes</taxon>
        <taxon>Halosauridae</taxon>
        <taxon>Aldrovandia</taxon>
    </lineage>
</organism>
<evidence type="ECO:0000256" key="1">
    <source>
        <dbReference type="SAM" id="MobiDB-lite"/>
    </source>
</evidence>
<keyword evidence="3" id="KW-1185">Reference proteome</keyword>
<sequence>MKLHSETQSSELNWGPRSEMSDGAPNRAIQAQMNTRGMLADLIEDIGMTSGHQVVLSTIETEVSDGEVEAEQLAIKGAVLPFFGAELTAEKGKRLPGADSIV</sequence>
<feature type="region of interest" description="Disordered" evidence="1">
    <location>
        <begin position="1"/>
        <end position="27"/>
    </location>
</feature>
<proteinExistence type="predicted"/>
<evidence type="ECO:0000313" key="2">
    <source>
        <dbReference type="EMBL" id="KAJ8403987.1"/>
    </source>
</evidence>
<reference evidence="2" key="1">
    <citation type="journal article" date="2023" name="Science">
        <title>Genome structures resolve the early diversification of teleost fishes.</title>
        <authorList>
            <person name="Parey E."/>
            <person name="Louis A."/>
            <person name="Montfort J."/>
            <person name="Bouchez O."/>
            <person name="Roques C."/>
            <person name="Iampietro C."/>
            <person name="Lluch J."/>
            <person name="Castinel A."/>
            <person name="Donnadieu C."/>
            <person name="Desvignes T."/>
            <person name="Floi Bucao C."/>
            <person name="Jouanno E."/>
            <person name="Wen M."/>
            <person name="Mejri S."/>
            <person name="Dirks R."/>
            <person name="Jansen H."/>
            <person name="Henkel C."/>
            <person name="Chen W.J."/>
            <person name="Zahm M."/>
            <person name="Cabau C."/>
            <person name="Klopp C."/>
            <person name="Thompson A.W."/>
            <person name="Robinson-Rechavi M."/>
            <person name="Braasch I."/>
            <person name="Lecointre G."/>
            <person name="Bobe J."/>
            <person name="Postlethwait J.H."/>
            <person name="Berthelot C."/>
            <person name="Roest Crollius H."/>
            <person name="Guiguen Y."/>
        </authorList>
    </citation>
    <scope>NUCLEOTIDE SEQUENCE</scope>
    <source>
        <strain evidence="2">NC1722</strain>
    </source>
</reference>
<name>A0AAD7SL10_9TELE</name>
<dbReference type="Proteomes" id="UP001221898">
    <property type="component" value="Unassembled WGS sequence"/>
</dbReference>
<accession>A0AAD7SL10</accession>